<comment type="subcellular location">
    <subcellularLocation>
        <location evidence="1">Membrane</location>
        <topology evidence="1">Multi-pass membrane protein</topology>
    </subcellularLocation>
</comment>
<evidence type="ECO:0000256" key="9">
    <source>
        <dbReference type="ARBA" id="ARBA00023303"/>
    </source>
</evidence>
<dbReference type="OMA" id="PRIRYIM"/>
<evidence type="ECO:0000256" key="5">
    <source>
        <dbReference type="ARBA" id="ARBA00022989"/>
    </source>
</evidence>
<keyword evidence="7 10" id="KW-0472">Membrane</keyword>
<dbReference type="OrthoDB" id="1150719at2759"/>
<organism evidence="12 13">
    <name type="scientific">Rosa chinensis</name>
    <name type="common">China rose</name>
    <dbReference type="NCBI Taxonomy" id="74649"/>
    <lineage>
        <taxon>Eukaryota</taxon>
        <taxon>Viridiplantae</taxon>
        <taxon>Streptophyta</taxon>
        <taxon>Embryophyta</taxon>
        <taxon>Tracheophyta</taxon>
        <taxon>Spermatophyta</taxon>
        <taxon>Magnoliopsida</taxon>
        <taxon>eudicotyledons</taxon>
        <taxon>Gunneridae</taxon>
        <taxon>Pentapetalae</taxon>
        <taxon>rosids</taxon>
        <taxon>fabids</taxon>
        <taxon>Rosales</taxon>
        <taxon>Rosaceae</taxon>
        <taxon>Rosoideae</taxon>
        <taxon>Rosoideae incertae sedis</taxon>
        <taxon>Rosa</taxon>
    </lineage>
</organism>
<feature type="transmembrane region" description="Helical" evidence="10">
    <location>
        <begin position="181"/>
        <end position="199"/>
    </location>
</feature>
<dbReference type="PROSITE" id="PS50042">
    <property type="entry name" value="CNMP_BINDING_3"/>
    <property type="match status" value="1"/>
</dbReference>
<evidence type="ECO:0000256" key="1">
    <source>
        <dbReference type="ARBA" id="ARBA00004141"/>
    </source>
</evidence>
<evidence type="ECO:0000256" key="4">
    <source>
        <dbReference type="ARBA" id="ARBA00022692"/>
    </source>
</evidence>
<keyword evidence="8" id="KW-1071">Ligand-gated ion channel</keyword>
<feature type="domain" description="Cyclic nucleotide-binding" evidence="11">
    <location>
        <begin position="445"/>
        <end position="519"/>
    </location>
</feature>
<feature type="transmembrane region" description="Helical" evidence="10">
    <location>
        <begin position="49"/>
        <end position="71"/>
    </location>
</feature>
<protein>
    <submittedName>
        <fullName evidence="12">Putative potassium channel, voltage-dependent, EAG</fullName>
    </submittedName>
</protein>
<keyword evidence="9 12" id="KW-0407">Ion channel</keyword>
<feature type="transmembrane region" description="Helical" evidence="10">
    <location>
        <begin position="92"/>
        <end position="110"/>
    </location>
</feature>
<dbReference type="EMBL" id="PDCK01000039">
    <property type="protein sequence ID" value="PRQ60433.1"/>
    <property type="molecule type" value="Genomic_DNA"/>
</dbReference>
<dbReference type="InterPro" id="IPR000595">
    <property type="entry name" value="cNMP-bd_dom"/>
</dbReference>
<keyword evidence="4 10" id="KW-0812">Transmembrane</keyword>
<keyword evidence="5 10" id="KW-1133">Transmembrane helix</keyword>
<evidence type="ECO:0000256" key="3">
    <source>
        <dbReference type="ARBA" id="ARBA00022448"/>
    </source>
</evidence>
<keyword evidence="3" id="KW-0813">Transport</keyword>
<evidence type="ECO:0000256" key="8">
    <source>
        <dbReference type="ARBA" id="ARBA00023286"/>
    </source>
</evidence>
<dbReference type="Pfam" id="PF00520">
    <property type="entry name" value="Ion_trans"/>
    <property type="match status" value="1"/>
</dbReference>
<reference evidence="12 13" key="1">
    <citation type="journal article" date="2018" name="Nat. Genet.">
        <title>The Rosa genome provides new insights in the design of modern roses.</title>
        <authorList>
            <person name="Bendahmane M."/>
        </authorList>
    </citation>
    <scope>NUCLEOTIDE SEQUENCE [LARGE SCALE GENOMIC DNA]</scope>
    <source>
        <strain evidence="13">cv. Old Blush</strain>
    </source>
</reference>
<comment type="caution">
    <text evidence="12">The sequence shown here is derived from an EMBL/GenBank/DDBJ whole genome shotgun (WGS) entry which is preliminary data.</text>
</comment>
<dbReference type="InterPro" id="IPR018490">
    <property type="entry name" value="cNMP-bd_dom_sf"/>
</dbReference>
<evidence type="ECO:0000256" key="2">
    <source>
        <dbReference type="ARBA" id="ARBA00010486"/>
    </source>
</evidence>
<dbReference type="Gene3D" id="2.60.120.10">
    <property type="entry name" value="Jelly Rolls"/>
    <property type="match status" value="1"/>
</dbReference>
<dbReference type="PANTHER" id="PTHR45651:SF68">
    <property type="entry name" value="ION TRANSPORT DOMAIN-CONTAINING PROTEIN"/>
    <property type="match status" value="1"/>
</dbReference>
<dbReference type="STRING" id="74649.A0A2P6SP47"/>
<dbReference type="Gene3D" id="1.10.287.70">
    <property type="match status" value="1"/>
</dbReference>
<keyword evidence="13" id="KW-1185">Reference proteome</keyword>
<accession>A0A2P6SP47</accession>
<dbReference type="SUPFAM" id="SSF51206">
    <property type="entry name" value="cAMP-binding domain-like"/>
    <property type="match status" value="1"/>
</dbReference>
<name>A0A2P6SP47_ROSCH</name>
<evidence type="ECO:0000313" key="12">
    <source>
        <dbReference type="EMBL" id="PRQ60433.1"/>
    </source>
</evidence>
<evidence type="ECO:0000259" key="11">
    <source>
        <dbReference type="PROSITE" id="PS50042"/>
    </source>
</evidence>
<dbReference type="SUPFAM" id="SSF81324">
    <property type="entry name" value="Voltage-gated potassium channels"/>
    <property type="match status" value="1"/>
</dbReference>
<feature type="transmembrane region" description="Helical" evidence="10">
    <location>
        <begin position="219"/>
        <end position="238"/>
    </location>
</feature>
<dbReference type="Gramene" id="PRQ60433">
    <property type="protein sequence ID" value="PRQ60433"/>
    <property type="gene ID" value="RchiOBHm_Chr1g0381131"/>
</dbReference>
<dbReference type="InterPro" id="IPR014710">
    <property type="entry name" value="RmlC-like_jellyroll"/>
</dbReference>
<dbReference type="GO" id="GO:0016020">
    <property type="term" value="C:membrane"/>
    <property type="evidence" value="ECO:0007669"/>
    <property type="project" value="UniProtKB-SubCell"/>
</dbReference>
<evidence type="ECO:0000313" key="13">
    <source>
        <dbReference type="Proteomes" id="UP000238479"/>
    </source>
</evidence>
<evidence type="ECO:0000256" key="7">
    <source>
        <dbReference type="ARBA" id="ARBA00023136"/>
    </source>
</evidence>
<gene>
    <name evidence="12" type="ORF">RchiOBHm_Chr1g0381131</name>
</gene>
<dbReference type="CDD" id="cd00038">
    <property type="entry name" value="CAP_ED"/>
    <property type="match status" value="1"/>
</dbReference>
<comment type="similarity">
    <text evidence="2">Belongs to the cyclic nucleotide-gated cation channel (TC 1.A.1.5) family.</text>
</comment>
<dbReference type="InterPro" id="IPR005821">
    <property type="entry name" value="Ion_trans_dom"/>
</dbReference>
<feature type="transmembrane region" description="Helical" evidence="10">
    <location>
        <begin position="338"/>
        <end position="356"/>
    </location>
</feature>
<dbReference type="GO" id="GO:0005216">
    <property type="term" value="F:monoatomic ion channel activity"/>
    <property type="evidence" value="ECO:0007669"/>
    <property type="project" value="InterPro"/>
</dbReference>
<proteinExistence type="inferred from homology"/>
<sequence length="620" mass="71672">MINSMDEAPEVSLTGYTTHYGYGRKPSEMKKTKRRFSSWWTSFSVRGSWWDSIFVASCVIAVSLDPLFFYIPIIDREKKCLEADIKLRNVTLLLRSLMDITFIVHIIYQIREAMIAAASDKMATQEESKFLCFFEYVDAIVDNLSLRSLITDILAVLPIPQVLLLVVFFKMRGSGYLDHRKILNFFLLAQYLARIYRMHLSSKKLTKSHGIWIKGLFNFFLYIFASHVLGAFWYFFSIQRETSCWHRSCGHNCTSTFYCDEYKHSDDMVTLITSLNASCPINATGPFDFGIFLDSLMSNNTASTNFPQKLCYSFWWGLRNLSNFGTNLVTSNYVWENLFAILISIIGLLLFLYLIGNVQTFMSMETEKSEEIRRKIKSKEQDMKVWMEKNCLPANLRKEIMANIREKLEQDKHADMENLFSILPWSTKKSLKRVLCMSTLRKVPMLEGMNPKVLKMICDYLKPVIYPEHSYVAKVDEPVDRMVLVTEGTMWIYSSNTSTPSKIHRTVENGDIYGDEQLLSWASKDMQHVSFATLPISKENVKCHTRVEGFAITAKDLKAVATKCKMYWNYDDPREKERVASSTIGTSFRRNRNNPNRPATVGVGAATSPRTRIEYLQKRT</sequence>
<keyword evidence="6" id="KW-0406">Ion transport</keyword>
<dbReference type="Proteomes" id="UP000238479">
    <property type="component" value="Chromosome 1"/>
</dbReference>
<evidence type="ECO:0000256" key="6">
    <source>
        <dbReference type="ARBA" id="ARBA00023065"/>
    </source>
</evidence>
<dbReference type="PANTHER" id="PTHR45651">
    <property type="entry name" value="CYCLIC NUCLEOTIDE-GATED ION CHANNEL 15-RELATED-RELATED"/>
    <property type="match status" value="1"/>
</dbReference>
<feature type="transmembrane region" description="Helical" evidence="10">
    <location>
        <begin position="149"/>
        <end position="169"/>
    </location>
</feature>
<evidence type="ECO:0000256" key="10">
    <source>
        <dbReference type="SAM" id="Phobius"/>
    </source>
</evidence>
<dbReference type="AlphaFoldDB" id="A0A2P6SP47"/>